<evidence type="ECO:0000256" key="1">
    <source>
        <dbReference type="SAM" id="Phobius"/>
    </source>
</evidence>
<dbReference type="OrthoDB" id="1955013at2"/>
<keyword evidence="3" id="KW-1185">Reference proteome</keyword>
<sequence>MTHFSKKVWRNYTLDLLSDTERESVEQHLYECDHCLTLYMEIIEEQNENLPMMNEDSFTDTVMKQITFEKVESEELTSKKQPNRIKSTLIHYIIATAATVIFMASGLFHYLFSMTSSFEHSSKQSEMSISKQILEKNIYNSKKMDSKTNGGLKRE</sequence>
<organism evidence="2 3">
    <name type="scientific">Bacillus gaemokensis</name>
    <dbReference type="NCBI Taxonomy" id="574375"/>
    <lineage>
        <taxon>Bacteria</taxon>
        <taxon>Bacillati</taxon>
        <taxon>Bacillota</taxon>
        <taxon>Bacilli</taxon>
        <taxon>Bacillales</taxon>
        <taxon>Bacillaceae</taxon>
        <taxon>Bacillus</taxon>
        <taxon>Bacillus cereus group</taxon>
    </lineage>
</organism>
<gene>
    <name evidence="2" type="ORF">BAGA_23515</name>
</gene>
<feature type="transmembrane region" description="Helical" evidence="1">
    <location>
        <begin position="89"/>
        <end position="112"/>
    </location>
</feature>
<dbReference type="EMBL" id="JOTM01000005">
    <property type="protein sequence ID" value="KEK24644.1"/>
    <property type="molecule type" value="Genomic_DNA"/>
</dbReference>
<evidence type="ECO:0000313" key="2">
    <source>
        <dbReference type="EMBL" id="KEK24644.1"/>
    </source>
</evidence>
<keyword evidence="1" id="KW-0812">Transmembrane</keyword>
<comment type="caution">
    <text evidence="2">The sequence shown here is derived from an EMBL/GenBank/DDBJ whole genome shotgun (WGS) entry which is preliminary data.</text>
</comment>
<dbReference type="Gene3D" id="1.10.10.1320">
    <property type="entry name" value="Anti-sigma factor, zinc-finger domain"/>
    <property type="match status" value="1"/>
</dbReference>
<dbReference type="STRING" id="574375.AZF08_08670"/>
<evidence type="ECO:0000313" key="3">
    <source>
        <dbReference type="Proteomes" id="UP000027778"/>
    </source>
</evidence>
<dbReference type="Proteomes" id="UP000027778">
    <property type="component" value="Unassembled WGS sequence"/>
</dbReference>
<keyword evidence="1" id="KW-0472">Membrane</keyword>
<dbReference type="RefSeq" id="WP_033674001.1">
    <property type="nucleotide sequence ID" value="NZ_JOTM01000005.1"/>
</dbReference>
<proteinExistence type="predicted"/>
<keyword evidence="1" id="KW-1133">Transmembrane helix</keyword>
<dbReference type="AlphaFoldDB" id="A0A073KBJ3"/>
<name>A0A073KBJ3_9BACI</name>
<protein>
    <recommendedName>
        <fullName evidence="4">Zinc-finger domain-containing protein</fullName>
    </recommendedName>
</protein>
<evidence type="ECO:0008006" key="4">
    <source>
        <dbReference type="Google" id="ProtNLM"/>
    </source>
</evidence>
<dbReference type="InterPro" id="IPR041916">
    <property type="entry name" value="Anti_sigma_zinc_sf"/>
</dbReference>
<reference evidence="2 3" key="1">
    <citation type="submission" date="2014-06" db="EMBL/GenBank/DDBJ databases">
        <title>Draft genome sequence of Bacillus gaemokensis JCM 15801 (MCCC 1A00707).</title>
        <authorList>
            <person name="Lai Q."/>
            <person name="Liu Y."/>
            <person name="Shao Z."/>
        </authorList>
    </citation>
    <scope>NUCLEOTIDE SEQUENCE [LARGE SCALE GENOMIC DNA]</scope>
    <source>
        <strain evidence="2 3">JCM 15801</strain>
    </source>
</reference>
<accession>A0A073KBJ3</accession>
<dbReference type="eggNOG" id="ENOG5033CFD">
    <property type="taxonomic scope" value="Bacteria"/>
</dbReference>